<name>A0A820MN45_9BILA</name>
<dbReference type="EMBL" id="CAJOBO010001411">
    <property type="protein sequence ID" value="CAF4375160.1"/>
    <property type="molecule type" value="Genomic_DNA"/>
</dbReference>
<evidence type="ECO:0000313" key="1">
    <source>
        <dbReference type="EMBL" id="CAF3173052.1"/>
    </source>
</evidence>
<evidence type="ECO:0000313" key="3">
    <source>
        <dbReference type="Proteomes" id="UP000663851"/>
    </source>
</evidence>
<protein>
    <submittedName>
        <fullName evidence="2">Uncharacterized protein</fullName>
    </submittedName>
</protein>
<dbReference type="Proteomes" id="UP000663833">
    <property type="component" value="Unassembled WGS sequence"/>
</dbReference>
<dbReference type="AlphaFoldDB" id="A0A820MN45"/>
<accession>A0A820MN45</accession>
<evidence type="ECO:0000313" key="2">
    <source>
        <dbReference type="EMBL" id="CAF4375160.1"/>
    </source>
</evidence>
<proteinExistence type="predicted"/>
<comment type="caution">
    <text evidence="2">The sequence shown here is derived from an EMBL/GenBank/DDBJ whole genome shotgun (WGS) entry which is preliminary data.</text>
</comment>
<sequence length="404" mass="45919">MINTITYSDRHVDDAYGIRMTSTNLFAVLAQNNALRYAISMIPFEPNYICHYNYSDSNYFIISIAVDRRQNFFSIIICLFKHKCNRWTISKVSFNEDENEVKVWKRKPPELSTLQPHALDVSEASDGFSIAIVAGYHHLDTEKTLPAVYLVRSNPPNNMTLVDNYILYSDTQKIVRGPYVSTDQFDCVLSVSIHDSTQQAFVGVPQLPRSTSWLDDAGIQAGLLLSDTTTLPWSKSRIQVMNVSSNDTVYAYPNNRQTLEQWPSTPPTFLRLTKTYDYQLVVLTTDGVVVLIPSANAGYYMTTDDINVPVKRVWFGTIFVIKCPIETLNGAYFTYDTSLRNTKFNSALQLLATIKLNEETPIVDMLDMQKFAMTINFLTTGYTCNDVIAQVNQCNILWQPSLQE</sequence>
<reference evidence="2" key="1">
    <citation type="submission" date="2021-02" db="EMBL/GenBank/DDBJ databases">
        <authorList>
            <person name="Nowell W R."/>
        </authorList>
    </citation>
    <scope>NUCLEOTIDE SEQUENCE</scope>
</reference>
<dbReference type="Proteomes" id="UP000663851">
    <property type="component" value="Unassembled WGS sequence"/>
</dbReference>
<gene>
    <name evidence="2" type="ORF">HFQ381_LOCUS18333</name>
    <name evidence="1" type="ORF">LUA448_LOCUS531</name>
</gene>
<organism evidence="2 3">
    <name type="scientific">Rotaria socialis</name>
    <dbReference type="NCBI Taxonomy" id="392032"/>
    <lineage>
        <taxon>Eukaryota</taxon>
        <taxon>Metazoa</taxon>
        <taxon>Spiralia</taxon>
        <taxon>Gnathifera</taxon>
        <taxon>Rotifera</taxon>
        <taxon>Eurotatoria</taxon>
        <taxon>Bdelloidea</taxon>
        <taxon>Philodinida</taxon>
        <taxon>Philodinidae</taxon>
        <taxon>Rotaria</taxon>
    </lineage>
</organism>
<dbReference type="EMBL" id="CAJNYD010000012">
    <property type="protein sequence ID" value="CAF3173052.1"/>
    <property type="molecule type" value="Genomic_DNA"/>
</dbReference>